<keyword evidence="6 12" id="KW-0560">Oxidoreductase</keyword>
<comment type="cofactor">
    <cofactor evidence="10">
        <name>FAD</name>
        <dbReference type="ChEBI" id="CHEBI:57692"/>
    </cofactor>
    <text evidence="10">Binds 1 FAD per subunit.</text>
</comment>
<dbReference type="SUPFAM" id="SSF55424">
    <property type="entry name" value="FAD/NAD-linked reductases, dimerisation (C-terminal) domain"/>
    <property type="match status" value="1"/>
</dbReference>
<proteinExistence type="inferred from homology"/>
<comment type="subunit">
    <text evidence="2">Homodimer.</text>
</comment>
<dbReference type="EMBL" id="NSKB01000001">
    <property type="protein sequence ID" value="PAU79294.1"/>
    <property type="molecule type" value="Genomic_DNA"/>
</dbReference>
<evidence type="ECO:0000256" key="4">
    <source>
        <dbReference type="ARBA" id="ARBA00022827"/>
    </source>
</evidence>
<dbReference type="GO" id="GO:0050660">
    <property type="term" value="F:flavin adenine dinucleotide binding"/>
    <property type="evidence" value="ECO:0007669"/>
    <property type="project" value="InterPro"/>
</dbReference>
<evidence type="ECO:0000259" key="14">
    <source>
        <dbReference type="Pfam" id="PF07992"/>
    </source>
</evidence>
<feature type="binding site" evidence="10">
    <location>
        <begin position="177"/>
        <end position="184"/>
    </location>
    <ligand>
        <name>NAD(+)</name>
        <dbReference type="ChEBI" id="CHEBI:57540"/>
    </ligand>
</feature>
<organism evidence="15 16">
    <name type="scientific">Halomonas salipaludis</name>
    <dbReference type="NCBI Taxonomy" id="2032625"/>
    <lineage>
        <taxon>Bacteria</taxon>
        <taxon>Pseudomonadati</taxon>
        <taxon>Pseudomonadota</taxon>
        <taxon>Gammaproteobacteria</taxon>
        <taxon>Oceanospirillales</taxon>
        <taxon>Halomonadaceae</taxon>
        <taxon>Halomonas</taxon>
    </lineage>
</organism>
<protein>
    <submittedName>
        <fullName evidence="15">Glutathione-disulfide reductase</fullName>
    </submittedName>
</protein>
<keyword evidence="8 12" id="KW-0676">Redox-active center</keyword>
<dbReference type="GO" id="GO:0034599">
    <property type="term" value="P:cellular response to oxidative stress"/>
    <property type="evidence" value="ECO:0007669"/>
    <property type="project" value="TreeGrafter"/>
</dbReference>
<keyword evidence="7" id="KW-1015">Disulfide bond</keyword>
<dbReference type="Proteomes" id="UP000217771">
    <property type="component" value="Unassembled WGS sequence"/>
</dbReference>
<dbReference type="SUPFAM" id="SSF51905">
    <property type="entry name" value="FAD/NAD(P)-binding domain"/>
    <property type="match status" value="1"/>
</dbReference>
<evidence type="ECO:0000256" key="3">
    <source>
        <dbReference type="ARBA" id="ARBA00022630"/>
    </source>
</evidence>
<keyword evidence="10" id="KW-0520">NAD</keyword>
<dbReference type="AlphaFoldDB" id="A0A2A2F3L3"/>
<sequence length="455" mass="49377">MPVSQYDYDLFVIGAGSGGVRAARTAAATGARVAVAEDRYLGGTCVNVGCVPKKLYSYAAHFHDAFDDSAGFGWTLPEAPRFDWATLRDNKIAEIKRLNGIYGRLLEGANVTLINARAKVLDAHHVEVGGDTVSAEKILVAVGGWPWVPDFPGNEHVVDSNRVFDLDAFPERFLVLGGGYIAVEFASIFNGLGSEAHLVYRGELFLRGFDREVREFTRDEMAKKGVKLHFETNIARIEPAGDAYRVTLTNGEALEVDAVLAATGRKPHLQGLGLDQLDIALNDDGTIKVNERYETSVPSILALGDVTGGPELTPVALAEAMHMVQHHFSDAPPRPLDYHNIATAVFCHPNIGTVGLSEEAAREQFGEVRVYTADFRPMKHTLSGSDERCLMKLIVDDHSDRVVGAHMVGEEAGEVIQGIAIAVRAGLTKLDFDATVGIHPTGAEEFVTMRSVTRR</sequence>
<evidence type="ECO:0000313" key="15">
    <source>
        <dbReference type="EMBL" id="PAU79294.1"/>
    </source>
</evidence>
<keyword evidence="5" id="KW-0521">NADP</keyword>
<dbReference type="PANTHER" id="PTHR42737">
    <property type="entry name" value="GLUTATHIONE REDUCTASE"/>
    <property type="match status" value="1"/>
</dbReference>
<comment type="caution">
    <text evidence="15">The sequence shown here is derived from an EMBL/GenBank/DDBJ whole genome shotgun (WGS) entry which is preliminary data.</text>
</comment>
<keyword evidence="3 12" id="KW-0285">Flavoprotein</keyword>
<comment type="similarity">
    <text evidence="1 12">Belongs to the class-I pyridine nucleotide-disulfide oxidoreductase family.</text>
</comment>
<dbReference type="FunFam" id="3.50.50.60:FF:000051">
    <property type="entry name" value="Glutathione reductase"/>
    <property type="match status" value="1"/>
</dbReference>
<feature type="binding site" evidence="10">
    <location>
        <position position="54"/>
    </location>
    <ligand>
        <name>FAD</name>
        <dbReference type="ChEBI" id="CHEBI:57692"/>
    </ligand>
</feature>
<dbReference type="Pfam" id="PF02852">
    <property type="entry name" value="Pyr_redox_dim"/>
    <property type="match status" value="1"/>
</dbReference>
<evidence type="ECO:0000256" key="8">
    <source>
        <dbReference type="ARBA" id="ARBA00023284"/>
    </source>
</evidence>
<keyword evidence="16" id="KW-1185">Reference proteome</keyword>
<evidence type="ECO:0000259" key="13">
    <source>
        <dbReference type="Pfam" id="PF02852"/>
    </source>
</evidence>
<keyword evidence="4 10" id="KW-0274">FAD</keyword>
<dbReference type="PROSITE" id="PS00076">
    <property type="entry name" value="PYRIDINE_REDOX_1"/>
    <property type="match status" value="1"/>
</dbReference>
<name>A0A2A2F3L3_9GAMM</name>
<dbReference type="GO" id="GO:0004362">
    <property type="term" value="F:glutathione-disulfide reductase (NADPH) activity"/>
    <property type="evidence" value="ECO:0007669"/>
    <property type="project" value="TreeGrafter"/>
</dbReference>
<dbReference type="OrthoDB" id="9800167at2"/>
<keyword evidence="10" id="KW-0547">Nucleotide-binding</keyword>
<evidence type="ECO:0000256" key="2">
    <source>
        <dbReference type="ARBA" id="ARBA00011738"/>
    </source>
</evidence>
<dbReference type="InterPro" id="IPR001100">
    <property type="entry name" value="Pyr_nuc-diS_OxRdtase"/>
</dbReference>
<dbReference type="NCBIfam" id="NF004776">
    <property type="entry name" value="PRK06116.1"/>
    <property type="match status" value="1"/>
</dbReference>
<feature type="domain" description="Pyridine nucleotide-disulphide oxidoreductase dimerisation" evidence="13">
    <location>
        <begin position="341"/>
        <end position="449"/>
    </location>
</feature>
<dbReference type="PRINTS" id="PR00368">
    <property type="entry name" value="FADPNR"/>
</dbReference>
<feature type="binding site" evidence="10">
    <location>
        <position position="305"/>
    </location>
    <ligand>
        <name>NAD(+)</name>
        <dbReference type="ChEBI" id="CHEBI:57540"/>
    </ligand>
</feature>
<dbReference type="Gene3D" id="3.50.50.60">
    <property type="entry name" value="FAD/NAD(P)-binding domain"/>
    <property type="match status" value="2"/>
</dbReference>
<dbReference type="RefSeq" id="WP_095619304.1">
    <property type="nucleotide sequence ID" value="NZ_NSKB01000001.1"/>
</dbReference>
<evidence type="ECO:0000256" key="9">
    <source>
        <dbReference type="PIRSR" id="PIRSR000350-2"/>
    </source>
</evidence>
<evidence type="ECO:0000256" key="10">
    <source>
        <dbReference type="PIRSR" id="PIRSR000350-3"/>
    </source>
</evidence>
<evidence type="ECO:0000256" key="11">
    <source>
        <dbReference type="PIRSR" id="PIRSR000350-4"/>
    </source>
</evidence>
<dbReference type="GO" id="GO:0005829">
    <property type="term" value="C:cytosol"/>
    <property type="evidence" value="ECO:0007669"/>
    <property type="project" value="TreeGrafter"/>
</dbReference>
<dbReference type="InterPro" id="IPR023753">
    <property type="entry name" value="FAD/NAD-binding_dom"/>
</dbReference>
<gene>
    <name evidence="15" type="ORF">CK498_02670</name>
</gene>
<evidence type="ECO:0000313" key="16">
    <source>
        <dbReference type="Proteomes" id="UP000217771"/>
    </source>
</evidence>
<dbReference type="PANTHER" id="PTHR42737:SF2">
    <property type="entry name" value="GLUTATHIONE REDUCTASE"/>
    <property type="match status" value="1"/>
</dbReference>
<dbReference type="GO" id="GO:0006749">
    <property type="term" value="P:glutathione metabolic process"/>
    <property type="evidence" value="ECO:0007669"/>
    <property type="project" value="TreeGrafter"/>
</dbReference>
<reference evidence="15 16" key="1">
    <citation type="submission" date="2017-08" db="EMBL/GenBank/DDBJ databases">
        <title>Halomonas alkalisoli sp. nov., isolated from saline alkaline soil.</title>
        <authorList>
            <person name="Wang D."/>
            <person name="Zhang G."/>
        </authorList>
    </citation>
    <scope>NUCLEOTIDE SEQUENCE [LARGE SCALE GENOMIC DNA]</scope>
    <source>
        <strain evidence="15 16">WRN001</strain>
    </source>
</reference>
<evidence type="ECO:0000256" key="12">
    <source>
        <dbReference type="RuleBase" id="RU003691"/>
    </source>
</evidence>
<evidence type="ECO:0000256" key="6">
    <source>
        <dbReference type="ARBA" id="ARBA00023002"/>
    </source>
</evidence>
<dbReference type="Gene3D" id="3.30.390.30">
    <property type="match status" value="1"/>
</dbReference>
<feature type="disulfide bond" description="Redox-active" evidence="11">
    <location>
        <begin position="45"/>
        <end position="50"/>
    </location>
</feature>
<dbReference type="Pfam" id="PF07992">
    <property type="entry name" value="Pyr_redox_2"/>
    <property type="match status" value="1"/>
</dbReference>
<accession>A0A2A2F3L3</accession>
<evidence type="ECO:0000256" key="5">
    <source>
        <dbReference type="ARBA" id="ARBA00022857"/>
    </source>
</evidence>
<evidence type="ECO:0000256" key="1">
    <source>
        <dbReference type="ARBA" id="ARBA00007532"/>
    </source>
</evidence>
<dbReference type="PIRSF" id="PIRSF000350">
    <property type="entry name" value="Mercury_reductase_MerA"/>
    <property type="match status" value="1"/>
</dbReference>
<feature type="active site" description="Proton acceptor" evidence="9">
    <location>
        <position position="439"/>
    </location>
</feature>
<dbReference type="InterPro" id="IPR016156">
    <property type="entry name" value="FAD/NAD-linked_Rdtase_dimer_sf"/>
</dbReference>
<feature type="domain" description="FAD/NAD(P)-binding" evidence="14">
    <location>
        <begin position="8"/>
        <end position="320"/>
    </location>
</feature>
<dbReference type="InterPro" id="IPR004099">
    <property type="entry name" value="Pyr_nucl-diS_OxRdtase_dimer"/>
</dbReference>
<dbReference type="InterPro" id="IPR036188">
    <property type="entry name" value="FAD/NAD-bd_sf"/>
</dbReference>
<evidence type="ECO:0000256" key="7">
    <source>
        <dbReference type="ARBA" id="ARBA00023157"/>
    </source>
</evidence>
<dbReference type="InterPro" id="IPR012999">
    <property type="entry name" value="Pyr_OxRdtase_I_AS"/>
</dbReference>
<dbReference type="PRINTS" id="PR00411">
    <property type="entry name" value="PNDRDTASEI"/>
</dbReference>
<dbReference type="InterPro" id="IPR046952">
    <property type="entry name" value="GSHR/TRXR-like"/>
</dbReference>
<feature type="binding site" evidence="10">
    <location>
        <position position="264"/>
    </location>
    <ligand>
        <name>NAD(+)</name>
        <dbReference type="ChEBI" id="CHEBI:57540"/>
    </ligand>
</feature>
<dbReference type="GO" id="GO:0045454">
    <property type="term" value="P:cell redox homeostasis"/>
    <property type="evidence" value="ECO:0007669"/>
    <property type="project" value="InterPro"/>
</dbReference>